<evidence type="ECO:0000256" key="1">
    <source>
        <dbReference type="SAM" id="SignalP"/>
    </source>
</evidence>
<keyword evidence="4" id="KW-1185">Reference proteome</keyword>
<dbReference type="STRING" id="1531966.A0A0A1T6T4"/>
<feature type="signal peptide" evidence="1">
    <location>
        <begin position="1"/>
        <end position="17"/>
    </location>
</feature>
<name>A0A0A1T6T4_9HYPO</name>
<sequence>MPATSILSLAMAGLASAAAIARSATTTETKAFNLMVRVDGADFTPAVNGNWVTGVHIGAALDAVVPTADFNLARTFYVNGTDEEIDGKQGRLISDASDQFFQGWEMAKDGNTLVSNVILAPGNRNPGVTITEDGLAYLQPEDYMACNVPSPHGGTMVAISQRDTTNNANLPPQCIKIRLIPQCAELHELGPDATYNHNYARTSRCYEDATVV</sequence>
<feature type="domain" description="DUF7907" evidence="2">
    <location>
        <begin position="29"/>
        <end position="183"/>
    </location>
</feature>
<organism evidence="3 4">
    <name type="scientific">[Torrubiella] hemipterigena</name>
    <dbReference type="NCBI Taxonomy" id="1531966"/>
    <lineage>
        <taxon>Eukaryota</taxon>
        <taxon>Fungi</taxon>
        <taxon>Dikarya</taxon>
        <taxon>Ascomycota</taxon>
        <taxon>Pezizomycotina</taxon>
        <taxon>Sordariomycetes</taxon>
        <taxon>Hypocreomycetidae</taxon>
        <taxon>Hypocreales</taxon>
        <taxon>Clavicipitaceae</taxon>
        <taxon>Clavicipitaceae incertae sedis</taxon>
        <taxon>'Torrubiella' clade</taxon>
    </lineage>
</organism>
<evidence type="ECO:0000259" key="2">
    <source>
        <dbReference type="Pfam" id="PF25484"/>
    </source>
</evidence>
<gene>
    <name evidence="3" type="ORF">VHEMI08460</name>
</gene>
<reference evidence="3 4" key="1">
    <citation type="journal article" date="2015" name="Genome Announc.">
        <title>Draft Genome Sequence and Gene Annotation of the Entomopathogenic Fungus Verticillium hemipterigenum.</title>
        <authorList>
            <person name="Horn F."/>
            <person name="Habel A."/>
            <person name="Scharf D.H."/>
            <person name="Dworschak J."/>
            <person name="Brakhage A.A."/>
            <person name="Guthke R."/>
            <person name="Hertweck C."/>
            <person name="Linde J."/>
        </authorList>
    </citation>
    <scope>NUCLEOTIDE SEQUENCE [LARGE SCALE GENOMIC DNA]</scope>
</reference>
<dbReference type="EMBL" id="CDHN01000005">
    <property type="protein sequence ID" value="CEJ92831.1"/>
    <property type="molecule type" value="Genomic_DNA"/>
</dbReference>
<protein>
    <recommendedName>
        <fullName evidence="2">DUF7907 domain-containing protein</fullName>
    </recommendedName>
</protein>
<dbReference type="OrthoDB" id="3518533at2759"/>
<dbReference type="AlphaFoldDB" id="A0A0A1T6T4"/>
<feature type="chain" id="PRO_5001979340" description="DUF7907 domain-containing protein" evidence="1">
    <location>
        <begin position="18"/>
        <end position="212"/>
    </location>
</feature>
<dbReference type="HOGENOM" id="CLU_102302_0_0_1"/>
<proteinExistence type="predicted"/>
<keyword evidence="1" id="KW-0732">Signal</keyword>
<evidence type="ECO:0000313" key="3">
    <source>
        <dbReference type="EMBL" id="CEJ92831.1"/>
    </source>
</evidence>
<dbReference type="Pfam" id="PF25484">
    <property type="entry name" value="DUF7907"/>
    <property type="match status" value="1"/>
</dbReference>
<accession>A0A0A1T6T4</accession>
<dbReference type="InterPro" id="IPR057229">
    <property type="entry name" value="DUF7907"/>
</dbReference>
<dbReference type="Proteomes" id="UP000039046">
    <property type="component" value="Unassembled WGS sequence"/>
</dbReference>
<evidence type="ECO:0000313" key="4">
    <source>
        <dbReference type="Proteomes" id="UP000039046"/>
    </source>
</evidence>